<dbReference type="Proteomes" id="UP000036403">
    <property type="component" value="Unassembled WGS sequence"/>
</dbReference>
<keyword evidence="4" id="KW-0460">Magnesium</keyword>
<dbReference type="InterPro" id="IPR000565">
    <property type="entry name" value="Topo_IIA_B"/>
</dbReference>
<evidence type="ECO:0000313" key="11">
    <source>
        <dbReference type="Proteomes" id="UP000036403"/>
    </source>
</evidence>
<evidence type="ECO:0000259" key="9">
    <source>
        <dbReference type="PROSITE" id="PS50880"/>
    </source>
</evidence>
<reference evidence="10 11" key="1">
    <citation type="submission" date="2015-04" db="EMBL/GenBank/DDBJ databases">
        <title>Lasius niger genome sequencing.</title>
        <authorList>
            <person name="Konorov E.A."/>
            <person name="Nikitin M.A."/>
            <person name="Kirill M.V."/>
            <person name="Chang P."/>
        </authorList>
    </citation>
    <scope>NUCLEOTIDE SEQUENCE [LARGE SCALE GENOMIC DNA]</scope>
    <source>
        <tissue evidence="10">Whole</tissue>
    </source>
</reference>
<keyword evidence="7" id="KW-0547">Nucleotide-binding</keyword>
<dbReference type="InterPro" id="IPR003594">
    <property type="entry name" value="HATPase_dom"/>
</dbReference>
<dbReference type="InterPro" id="IPR014721">
    <property type="entry name" value="Ribsml_uS5_D2-typ_fold_subgr"/>
</dbReference>
<keyword evidence="7" id="KW-0067">ATP-binding</keyword>
<dbReference type="InterPro" id="IPR013506">
    <property type="entry name" value="Topo_IIA_bsu_dom2"/>
</dbReference>
<keyword evidence="11" id="KW-1185">Reference proteome</keyword>
<keyword evidence="6 7" id="KW-0413">Isomerase</keyword>
<evidence type="ECO:0000256" key="4">
    <source>
        <dbReference type="ARBA" id="ARBA00022842"/>
    </source>
</evidence>
<feature type="compositionally biased region" description="Acidic residues" evidence="8">
    <location>
        <begin position="249"/>
        <end position="279"/>
    </location>
</feature>
<dbReference type="Gene3D" id="3.40.50.670">
    <property type="match status" value="1"/>
</dbReference>
<dbReference type="InterPro" id="IPR002288">
    <property type="entry name" value="DNA_gyrase_B_C"/>
</dbReference>
<dbReference type="InterPro" id="IPR001241">
    <property type="entry name" value="Topo_IIA"/>
</dbReference>
<feature type="region of interest" description="Disordered" evidence="8">
    <location>
        <begin position="1"/>
        <end position="24"/>
    </location>
</feature>
<dbReference type="Gene3D" id="3.30.565.10">
    <property type="entry name" value="Histidine kinase-like ATPase, C-terminal domain"/>
    <property type="match status" value="1"/>
</dbReference>
<dbReference type="FunFam" id="3.40.50.670:FF:000001">
    <property type="entry name" value="DNA topoisomerase 2"/>
    <property type="match status" value="1"/>
</dbReference>
<dbReference type="InterPro" id="IPR013759">
    <property type="entry name" value="Topo_IIA_B_C"/>
</dbReference>
<dbReference type="Pfam" id="PF00986">
    <property type="entry name" value="DNA_gyraseB_C"/>
    <property type="match status" value="1"/>
</dbReference>
<evidence type="ECO:0000256" key="5">
    <source>
        <dbReference type="ARBA" id="ARBA00023125"/>
    </source>
</evidence>
<accession>A0A0J7N605</accession>
<dbReference type="Gene3D" id="3.30.230.10">
    <property type="match status" value="1"/>
</dbReference>
<dbReference type="PaxDb" id="67767-A0A0J7N605"/>
<keyword evidence="5 7" id="KW-0238">DNA-binding</keyword>
<protein>
    <recommendedName>
        <fullName evidence="7">DNA topoisomerase 2</fullName>
        <ecNumber evidence="7">5.6.2.2</ecNumber>
    </recommendedName>
</protein>
<dbReference type="EMBL" id="LBMM01009482">
    <property type="protein sequence ID" value="KMQ88110.1"/>
    <property type="molecule type" value="Genomic_DNA"/>
</dbReference>
<dbReference type="GO" id="GO:0003918">
    <property type="term" value="F:DNA topoisomerase type II (double strand cut, ATP-hydrolyzing) activity"/>
    <property type="evidence" value="ECO:0007669"/>
    <property type="project" value="UniProtKB-UniRule"/>
</dbReference>
<keyword evidence="3" id="KW-0479">Metal-binding</keyword>
<dbReference type="SUPFAM" id="SSF55874">
    <property type="entry name" value="ATPase domain of HSP90 chaperone/DNA topoisomerase II/histidine kinase"/>
    <property type="match status" value="1"/>
</dbReference>
<dbReference type="InterPro" id="IPR006171">
    <property type="entry name" value="TOPRIM_dom"/>
</dbReference>
<dbReference type="PROSITE" id="PS50880">
    <property type="entry name" value="TOPRIM"/>
    <property type="match status" value="1"/>
</dbReference>
<dbReference type="GO" id="GO:0046872">
    <property type="term" value="F:metal ion binding"/>
    <property type="evidence" value="ECO:0007669"/>
    <property type="project" value="UniProtKB-KW"/>
</dbReference>
<comment type="catalytic activity">
    <reaction evidence="1 7">
        <text>ATP-dependent breakage, passage and rejoining of double-stranded DNA.</text>
        <dbReference type="EC" id="5.6.2.2"/>
    </reaction>
</comment>
<dbReference type="Pfam" id="PF01751">
    <property type="entry name" value="Toprim"/>
    <property type="match status" value="1"/>
</dbReference>
<gene>
    <name evidence="10" type="ORF">RF55_12459</name>
</gene>
<dbReference type="InterPro" id="IPR013760">
    <property type="entry name" value="Topo_IIA-like_dom_sf"/>
</dbReference>
<dbReference type="CDD" id="cd16928">
    <property type="entry name" value="HATPase_GyrB-like"/>
    <property type="match status" value="1"/>
</dbReference>
<organism evidence="10 11">
    <name type="scientific">Lasius niger</name>
    <name type="common">Black garden ant</name>
    <dbReference type="NCBI Taxonomy" id="67767"/>
    <lineage>
        <taxon>Eukaryota</taxon>
        <taxon>Metazoa</taxon>
        <taxon>Ecdysozoa</taxon>
        <taxon>Arthropoda</taxon>
        <taxon>Hexapoda</taxon>
        <taxon>Insecta</taxon>
        <taxon>Pterygota</taxon>
        <taxon>Neoptera</taxon>
        <taxon>Endopterygota</taxon>
        <taxon>Hymenoptera</taxon>
        <taxon>Apocrita</taxon>
        <taxon>Aculeata</taxon>
        <taxon>Formicoidea</taxon>
        <taxon>Formicidae</taxon>
        <taxon>Formicinae</taxon>
        <taxon>Lasius</taxon>
        <taxon>Lasius</taxon>
    </lineage>
</organism>
<evidence type="ECO:0000256" key="3">
    <source>
        <dbReference type="ARBA" id="ARBA00022723"/>
    </source>
</evidence>
<evidence type="ECO:0000256" key="6">
    <source>
        <dbReference type="ARBA" id="ARBA00023235"/>
    </source>
</evidence>
<dbReference type="PANTHER" id="PTHR45866">
    <property type="entry name" value="DNA GYRASE/TOPOISOMERASE SUBUNIT B"/>
    <property type="match status" value="1"/>
</dbReference>
<dbReference type="SMART" id="SM00387">
    <property type="entry name" value="HATPase_c"/>
    <property type="match status" value="1"/>
</dbReference>
<comment type="function">
    <text evidence="7">Control of topological states of DNA by transient breakage and subsequent rejoining of DNA strands. Topoisomerase II makes double-strand breaks.</text>
</comment>
<evidence type="ECO:0000256" key="2">
    <source>
        <dbReference type="ARBA" id="ARBA00001946"/>
    </source>
</evidence>
<dbReference type="SUPFAM" id="SSF56719">
    <property type="entry name" value="Type II DNA topoisomerase"/>
    <property type="match status" value="1"/>
</dbReference>
<dbReference type="OrthoDB" id="276498at2759"/>
<name>A0A0J7N605_LASNI</name>
<dbReference type="PANTHER" id="PTHR45866:SF4">
    <property type="entry name" value="DNA TOPOISOMERASE 4 SUBUNIT B"/>
    <property type="match status" value="1"/>
</dbReference>
<dbReference type="PRINTS" id="PR01159">
    <property type="entry name" value="DNAGYRASEB"/>
</dbReference>
<evidence type="ECO:0000256" key="1">
    <source>
        <dbReference type="ARBA" id="ARBA00000185"/>
    </source>
</evidence>
<evidence type="ECO:0000256" key="7">
    <source>
        <dbReference type="RuleBase" id="RU362094"/>
    </source>
</evidence>
<comment type="cofactor">
    <cofactor evidence="2">
        <name>Mg(2+)</name>
        <dbReference type="ChEBI" id="CHEBI:18420"/>
    </cofactor>
</comment>
<dbReference type="GO" id="GO:0006265">
    <property type="term" value="P:DNA topological change"/>
    <property type="evidence" value="ECO:0007669"/>
    <property type="project" value="UniProtKB-UniRule"/>
</dbReference>
<proteinExistence type="inferred from homology"/>
<dbReference type="InterPro" id="IPR036890">
    <property type="entry name" value="HATPase_C_sf"/>
</dbReference>
<dbReference type="InterPro" id="IPR020568">
    <property type="entry name" value="Ribosomal_Su5_D2-typ_SF"/>
</dbReference>
<dbReference type="Pfam" id="PF02518">
    <property type="entry name" value="HATPase_c"/>
    <property type="match status" value="1"/>
</dbReference>
<dbReference type="STRING" id="67767.A0A0J7N605"/>
<feature type="region of interest" description="Disordered" evidence="8">
    <location>
        <begin position="239"/>
        <end position="295"/>
    </location>
</feature>
<dbReference type="EC" id="5.6.2.2" evidence="7"/>
<comment type="caution">
    <text evidence="10">The sequence shown here is derived from an EMBL/GenBank/DDBJ whole genome shotgun (WGS) entry which is preliminary data.</text>
</comment>
<dbReference type="CDD" id="cd00822">
    <property type="entry name" value="TopoII_Trans_DNA_gyrase"/>
    <property type="match status" value="1"/>
</dbReference>
<comment type="subunit">
    <text evidence="7">Homodimer.</text>
</comment>
<keyword evidence="7" id="KW-0799">Topoisomerase</keyword>
<dbReference type="SMART" id="SM00433">
    <property type="entry name" value="TOP2c"/>
    <property type="match status" value="1"/>
</dbReference>
<dbReference type="GO" id="GO:0003677">
    <property type="term" value="F:DNA binding"/>
    <property type="evidence" value="ECO:0007669"/>
    <property type="project" value="UniProtKB-UniRule"/>
</dbReference>
<feature type="domain" description="Toprim" evidence="9">
    <location>
        <begin position="502"/>
        <end position="616"/>
    </location>
</feature>
<sequence length="723" mass="80463">MPLNADSVKTAAAPKKSKNSKKKEYAASDIQILKGLEAVRKRPGMYIGGTDSQAFHHLATEILDNAMDEALGGHATRIRVFLKSAHEISISDNGRGIPVDAHPDSPEKSALEVIFTTLHAGGKFSSDSAYAFSGGLNGVGSSVVNALSEKLEVEVLRNGYHHVQTFERGVTASPLEKKRLPKERKYETGTIVTFKPDPEIFGEALNFDPTRLFALCRHKAALFAGIIIEWHCNPELLSLPPQEAPENQAESEEEDSFSEAETDELEKDDSDNDEDDANDEERPASKNLTRPTPEATFCFPNGLSDLLKEDLPSDIELLAPIWSTAKKNNDDESESGEKVDWAIAFTDDGSGDTESYCNAIPTPLGGTHINGLRAALSKGFRQWGQQQKIRNAGSITPDDIFKYSEVRLSIFLREPQFKSQTKESLTNPEAARLVEHALRDPLDHWFAGNPSQADRLTEFFIERAEERKRQKAARKIDRKSATRKLRLPGKLTDCTNNKTSESEIFLVEGESAGGSARQARDRKSQAILPLRGKILNVASATEEKCRANAELRDLTEALGCGIGKGFDIERLRYGRIIIMTDADVDGAHIASLLMTFFYMEMRELIKKGHLYLAQPPLYRLSHKGKTVYAMNDADLEKKRNKEFKAGTKVEVSRFKGLGEMPVSDLKNTTMSPAHRTLLRVNLPMEEFELTDTRVSELMGRHAEPRFRFITENASLIKDEDVDI</sequence>
<dbReference type="GO" id="GO:0005524">
    <property type="term" value="F:ATP binding"/>
    <property type="evidence" value="ECO:0007669"/>
    <property type="project" value="UniProtKB-UniRule"/>
</dbReference>
<dbReference type="SUPFAM" id="SSF54211">
    <property type="entry name" value="Ribosomal protein S5 domain 2-like"/>
    <property type="match status" value="1"/>
</dbReference>
<dbReference type="Pfam" id="PF00204">
    <property type="entry name" value="DNA_gyraseB"/>
    <property type="match status" value="1"/>
</dbReference>
<comment type="similarity">
    <text evidence="7">Belongs to the type II topoisomerase family.</text>
</comment>
<evidence type="ECO:0000256" key="8">
    <source>
        <dbReference type="SAM" id="MobiDB-lite"/>
    </source>
</evidence>
<dbReference type="AlphaFoldDB" id="A0A0J7N605"/>
<dbReference type="PRINTS" id="PR00418">
    <property type="entry name" value="TPI2FAMILY"/>
</dbReference>
<evidence type="ECO:0000313" key="10">
    <source>
        <dbReference type="EMBL" id="KMQ88110.1"/>
    </source>
</evidence>